<proteinExistence type="predicted"/>
<keyword evidence="3" id="KW-1185">Reference proteome</keyword>
<accession>A0ABP9F8L0</accession>
<organism evidence="2 3">
    <name type="scientific">Tessaracoccus lubricantis</name>
    <dbReference type="NCBI Taxonomy" id="545543"/>
    <lineage>
        <taxon>Bacteria</taxon>
        <taxon>Bacillati</taxon>
        <taxon>Actinomycetota</taxon>
        <taxon>Actinomycetes</taxon>
        <taxon>Propionibacteriales</taxon>
        <taxon>Propionibacteriaceae</taxon>
        <taxon>Tessaracoccus</taxon>
    </lineage>
</organism>
<dbReference type="Proteomes" id="UP001501521">
    <property type="component" value="Unassembled WGS sequence"/>
</dbReference>
<comment type="caution">
    <text evidence="2">The sequence shown here is derived from an EMBL/GenBank/DDBJ whole genome shotgun (WGS) entry which is preliminary data.</text>
</comment>
<name>A0ABP9F8L0_9ACTN</name>
<gene>
    <name evidence="2" type="ORF">GCM10025789_11850</name>
</gene>
<feature type="compositionally biased region" description="Polar residues" evidence="1">
    <location>
        <begin position="29"/>
        <end position="49"/>
    </location>
</feature>
<evidence type="ECO:0000256" key="1">
    <source>
        <dbReference type="SAM" id="MobiDB-lite"/>
    </source>
</evidence>
<sequence>MVLNPPDRELLDLAGSPATSIANRHEPNTSKTVDTQLESAQSQEGTATTDGPPPPSQINTDSDNAIVAVKPTFTCVLIQLPSCHGLRSARNLL</sequence>
<protein>
    <submittedName>
        <fullName evidence="2">Uncharacterized protein</fullName>
    </submittedName>
</protein>
<reference evidence="3" key="1">
    <citation type="journal article" date="2019" name="Int. J. Syst. Evol. Microbiol.">
        <title>The Global Catalogue of Microorganisms (GCM) 10K type strain sequencing project: providing services to taxonomists for standard genome sequencing and annotation.</title>
        <authorList>
            <consortium name="The Broad Institute Genomics Platform"/>
            <consortium name="The Broad Institute Genome Sequencing Center for Infectious Disease"/>
            <person name="Wu L."/>
            <person name="Ma J."/>
        </authorList>
    </citation>
    <scope>NUCLEOTIDE SEQUENCE [LARGE SCALE GENOMIC DNA]</scope>
    <source>
        <strain evidence="3">JCM 19125</strain>
    </source>
</reference>
<dbReference type="EMBL" id="BAABLV010000019">
    <property type="protein sequence ID" value="GAA4895885.1"/>
    <property type="molecule type" value="Genomic_DNA"/>
</dbReference>
<evidence type="ECO:0000313" key="2">
    <source>
        <dbReference type="EMBL" id="GAA4895885.1"/>
    </source>
</evidence>
<feature type="compositionally biased region" description="Basic and acidic residues" evidence="1">
    <location>
        <begin position="1"/>
        <end position="11"/>
    </location>
</feature>
<evidence type="ECO:0000313" key="3">
    <source>
        <dbReference type="Proteomes" id="UP001501521"/>
    </source>
</evidence>
<feature type="region of interest" description="Disordered" evidence="1">
    <location>
        <begin position="1"/>
        <end position="61"/>
    </location>
</feature>